<proteinExistence type="predicted"/>
<accession>A0AAV5E1J0</accession>
<comment type="caution">
    <text evidence="1">The sequence shown here is derived from an EMBL/GenBank/DDBJ whole genome shotgun (WGS) entry which is preliminary data.</text>
</comment>
<reference evidence="1" key="2">
    <citation type="submission" date="2021-12" db="EMBL/GenBank/DDBJ databases">
        <title>Resequencing data analysis of finger millet.</title>
        <authorList>
            <person name="Hatakeyama M."/>
            <person name="Aluri S."/>
            <person name="Balachadran M.T."/>
            <person name="Sivarajan S.R."/>
            <person name="Poveda L."/>
            <person name="Shimizu-Inatsugi R."/>
            <person name="Schlapbach R."/>
            <person name="Sreeman S.M."/>
            <person name="Shimizu K.K."/>
        </authorList>
    </citation>
    <scope>NUCLEOTIDE SEQUENCE</scope>
</reference>
<name>A0AAV5E1J0_ELECO</name>
<dbReference type="AlphaFoldDB" id="A0AAV5E1J0"/>
<evidence type="ECO:0000313" key="1">
    <source>
        <dbReference type="EMBL" id="GJN15970.1"/>
    </source>
</evidence>
<sequence length="105" mass="11046">MPYCRLKNEKSGFRVVAAQPAHQSDGHMAVLLPASELKMGQALVLAISCQAPAGEQPFHLPLWAKGCGPTATAMLALAPIALSPTATMLAPAPRPPRSPGRIYYA</sequence>
<evidence type="ECO:0000313" key="2">
    <source>
        <dbReference type="Proteomes" id="UP001054889"/>
    </source>
</evidence>
<protein>
    <submittedName>
        <fullName evidence="1">Uncharacterized protein</fullName>
    </submittedName>
</protein>
<reference evidence="1" key="1">
    <citation type="journal article" date="2018" name="DNA Res.">
        <title>Multiple hybrid de novo genome assembly of finger millet, an orphan allotetraploid crop.</title>
        <authorList>
            <person name="Hatakeyama M."/>
            <person name="Aluri S."/>
            <person name="Balachadran M.T."/>
            <person name="Sivarajan S.R."/>
            <person name="Patrignani A."/>
            <person name="Gruter S."/>
            <person name="Poveda L."/>
            <person name="Shimizu-Inatsugi R."/>
            <person name="Baeten J."/>
            <person name="Francoijs K.J."/>
            <person name="Nataraja K.N."/>
            <person name="Reddy Y.A.N."/>
            <person name="Phadnis S."/>
            <person name="Ravikumar R.L."/>
            <person name="Schlapbach R."/>
            <person name="Sreeman S.M."/>
            <person name="Shimizu K.K."/>
        </authorList>
    </citation>
    <scope>NUCLEOTIDE SEQUENCE</scope>
</reference>
<keyword evidence="2" id="KW-1185">Reference proteome</keyword>
<gene>
    <name evidence="1" type="primary">gb02919</name>
    <name evidence="1" type="ORF">PR202_gb02919</name>
</gene>
<organism evidence="1 2">
    <name type="scientific">Eleusine coracana subsp. coracana</name>
    <dbReference type="NCBI Taxonomy" id="191504"/>
    <lineage>
        <taxon>Eukaryota</taxon>
        <taxon>Viridiplantae</taxon>
        <taxon>Streptophyta</taxon>
        <taxon>Embryophyta</taxon>
        <taxon>Tracheophyta</taxon>
        <taxon>Spermatophyta</taxon>
        <taxon>Magnoliopsida</taxon>
        <taxon>Liliopsida</taxon>
        <taxon>Poales</taxon>
        <taxon>Poaceae</taxon>
        <taxon>PACMAD clade</taxon>
        <taxon>Chloridoideae</taxon>
        <taxon>Cynodonteae</taxon>
        <taxon>Eleusininae</taxon>
        <taxon>Eleusine</taxon>
    </lineage>
</organism>
<dbReference type="Proteomes" id="UP001054889">
    <property type="component" value="Unassembled WGS sequence"/>
</dbReference>
<dbReference type="EMBL" id="BQKI01000072">
    <property type="protein sequence ID" value="GJN15970.1"/>
    <property type="molecule type" value="Genomic_DNA"/>
</dbReference>